<dbReference type="AlphaFoldDB" id="A0AA88IZ20"/>
<dbReference type="Proteomes" id="UP001187192">
    <property type="component" value="Unassembled WGS sequence"/>
</dbReference>
<accession>A0AA88IZ20</accession>
<organism evidence="1 2">
    <name type="scientific">Ficus carica</name>
    <name type="common">Common fig</name>
    <dbReference type="NCBI Taxonomy" id="3494"/>
    <lineage>
        <taxon>Eukaryota</taxon>
        <taxon>Viridiplantae</taxon>
        <taxon>Streptophyta</taxon>
        <taxon>Embryophyta</taxon>
        <taxon>Tracheophyta</taxon>
        <taxon>Spermatophyta</taxon>
        <taxon>Magnoliopsida</taxon>
        <taxon>eudicotyledons</taxon>
        <taxon>Gunneridae</taxon>
        <taxon>Pentapetalae</taxon>
        <taxon>rosids</taxon>
        <taxon>fabids</taxon>
        <taxon>Rosales</taxon>
        <taxon>Moraceae</taxon>
        <taxon>Ficeae</taxon>
        <taxon>Ficus</taxon>
    </lineage>
</organism>
<reference evidence="1" key="1">
    <citation type="submission" date="2023-07" db="EMBL/GenBank/DDBJ databases">
        <title>draft genome sequence of fig (Ficus carica).</title>
        <authorList>
            <person name="Takahashi T."/>
            <person name="Nishimura K."/>
        </authorList>
    </citation>
    <scope>NUCLEOTIDE SEQUENCE</scope>
</reference>
<sequence>MHMLNLDLPLVDLTGWIISVELLEARALGLQSVPRDFEFLASV</sequence>
<dbReference type="EMBL" id="BTGU01000080">
    <property type="protein sequence ID" value="GMN58639.1"/>
    <property type="molecule type" value="Genomic_DNA"/>
</dbReference>
<evidence type="ECO:0000313" key="1">
    <source>
        <dbReference type="EMBL" id="GMN58639.1"/>
    </source>
</evidence>
<keyword evidence="2" id="KW-1185">Reference proteome</keyword>
<evidence type="ECO:0000313" key="2">
    <source>
        <dbReference type="Proteomes" id="UP001187192"/>
    </source>
</evidence>
<protein>
    <submittedName>
        <fullName evidence="1">Uncharacterized protein</fullName>
    </submittedName>
</protein>
<name>A0AA88IZ20_FICCA</name>
<comment type="caution">
    <text evidence="1">The sequence shown here is derived from an EMBL/GenBank/DDBJ whole genome shotgun (WGS) entry which is preliminary data.</text>
</comment>
<gene>
    <name evidence="1" type="ORF">TIFTF001_027734</name>
</gene>
<proteinExistence type="predicted"/>